<keyword evidence="4" id="KW-0472">Membrane</keyword>
<dbReference type="Proteomes" id="UP000694569">
    <property type="component" value="Unplaced"/>
</dbReference>
<dbReference type="AlphaFoldDB" id="A0A8C5MGK2"/>
<dbReference type="Gene3D" id="1.20.58.60">
    <property type="match status" value="1"/>
</dbReference>
<feature type="compositionally biased region" description="Basic and acidic residues" evidence="5">
    <location>
        <begin position="183"/>
        <end position="194"/>
    </location>
</feature>
<reference evidence="6" key="1">
    <citation type="submission" date="2025-08" db="UniProtKB">
        <authorList>
            <consortium name="Ensembl"/>
        </authorList>
    </citation>
    <scope>IDENTIFICATION</scope>
</reference>
<comment type="subcellular location">
    <subcellularLocation>
        <location evidence="1">Endomembrane system</location>
    </subcellularLocation>
</comment>
<evidence type="ECO:0000256" key="3">
    <source>
        <dbReference type="ARBA" id="ARBA00022737"/>
    </source>
</evidence>
<evidence type="ECO:0000256" key="2">
    <source>
        <dbReference type="ARBA" id="ARBA00022553"/>
    </source>
</evidence>
<evidence type="ECO:0000256" key="4">
    <source>
        <dbReference type="ARBA" id="ARBA00023136"/>
    </source>
</evidence>
<dbReference type="PANTHER" id="PTHR14514:SF2">
    <property type="entry name" value="A-KINASE ANCHOR PROTEIN 6"/>
    <property type="match status" value="1"/>
</dbReference>
<dbReference type="GeneTree" id="ENSGT00810000125473"/>
<dbReference type="OrthoDB" id="9448174at2759"/>
<evidence type="ECO:0000313" key="6">
    <source>
        <dbReference type="Ensembl" id="ENSLLEP00000014332.1"/>
    </source>
</evidence>
<feature type="region of interest" description="Disordered" evidence="5">
    <location>
        <begin position="181"/>
        <end position="206"/>
    </location>
</feature>
<protein>
    <recommendedName>
        <fullName evidence="8">Centrosomal protein of 68 kDa</fullName>
    </recommendedName>
</protein>
<feature type="compositionally biased region" description="Acidic residues" evidence="5">
    <location>
        <begin position="40"/>
        <end position="49"/>
    </location>
</feature>
<proteinExistence type="predicted"/>
<dbReference type="SUPFAM" id="SSF46966">
    <property type="entry name" value="Spectrin repeat"/>
    <property type="match status" value="1"/>
</dbReference>
<evidence type="ECO:0008006" key="8">
    <source>
        <dbReference type="Google" id="ProtNLM"/>
    </source>
</evidence>
<accession>A0A8C5MGK2</accession>
<evidence type="ECO:0000256" key="5">
    <source>
        <dbReference type="SAM" id="MobiDB-lite"/>
    </source>
</evidence>
<organism evidence="6 7">
    <name type="scientific">Leptobrachium leishanense</name>
    <name type="common">Leishan spiny toad</name>
    <dbReference type="NCBI Taxonomy" id="445787"/>
    <lineage>
        <taxon>Eukaryota</taxon>
        <taxon>Metazoa</taxon>
        <taxon>Chordata</taxon>
        <taxon>Craniata</taxon>
        <taxon>Vertebrata</taxon>
        <taxon>Euteleostomi</taxon>
        <taxon>Amphibia</taxon>
        <taxon>Batrachia</taxon>
        <taxon>Anura</taxon>
        <taxon>Pelobatoidea</taxon>
        <taxon>Megophryidae</taxon>
        <taxon>Leptobrachium</taxon>
    </lineage>
</organism>
<keyword evidence="7" id="KW-1185">Reference proteome</keyword>
<sequence>MDSPGEKDEFAPLASGYLTKRTASQLSLSMRSSISGMTDGNDDLEDDQEGQSSFVNSSWFSQGVPSCQIHHNSYLGNHKSMYPSFSKSNASEPAARKSRVQEEYWAYAIPDTLPPSPDRMSPHWNPDKEYQDLLDYTYPLNPKYSISKERDESDSDPFFNDSGIEVDSWNISCDNKLNSTGLSHEHDPKRDRYVRTHRGNSPYAFSTPMSKTPLYQRIHDPSEFCNEMPFDKPTWCPGKMNLHSESKNNFCLPTSTAFNKSGLFNANSVCKENLHPSSSIANTKVPRLDKDTENDEEYLSLPSRLKEMESLATHLNNLTLSSGKTRDYGYGQGDGGTQQWQLFDKAESREAWKDGGCEHGGCRCQDSMDHLNDFSSLRDMLSGSITPQTLDSCEFAPMHKVQDAKTLVQSIQKFCRNLDQLIKWLYGIAEITDNWITPKPDVESIQTSLSLYLRFKKDVAGHQTLADNVIKDGELLLKYMSVNSSALKETLSLISKQSGDLDRHAECLYTSVLDAMDTITDDGSRRKSNLS</sequence>
<dbReference type="Ensembl" id="ENSLLET00000014895.1">
    <property type="protein sequence ID" value="ENSLLEP00000014332.1"/>
    <property type="gene ID" value="ENSLLEG00000009114.1"/>
</dbReference>
<evidence type="ECO:0000256" key="1">
    <source>
        <dbReference type="ARBA" id="ARBA00004308"/>
    </source>
</evidence>
<dbReference type="PANTHER" id="PTHR14514">
    <property type="entry name" value="PKA ANCHORING PROTEIN"/>
    <property type="match status" value="1"/>
</dbReference>
<keyword evidence="2" id="KW-0597">Phosphoprotein</keyword>
<keyword evidence="3" id="KW-0677">Repeat</keyword>
<feature type="region of interest" description="Disordered" evidence="5">
    <location>
        <begin position="30"/>
        <end position="57"/>
    </location>
</feature>
<reference evidence="6" key="2">
    <citation type="submission" date="2025-09" db="UniProtKB">
        <authorList>
            <consortium name="Ensembl"/>
        </authorList>
    </citation>
    <scope>IDENTIFICATION</scope>
</reference>
<evidence type="ECO:0000313" key="7">
    <source>
        <dbReference type="Proteomes" id="UP000694569"/>
    </source>
</evidence>
<name>A0A8C5MGK2_9ANUR</name>